<feature type="region of interest" description="Disordered" evidence="1">
    <location>
        <begin position="152"/>
        <end position="176"/>
    </location>
</feature>
<sequence length="328" mass="37384">MAHESRVVTVRRLILWMPQQPLHRVTLDRPGLTDEWHARLEAVYEQQKQQAPNRKLGRSGNSSPSEQGYHPSRKPTGLYVHTDAANKRHFRDSDGSTYPITLEDPRLASASPHSRPIPVPYNRDSPTAKATRRALGFGRFEEEGLTNYTQRNVNMGSGRSPPAINPPSNHRHLYKEPNHNYYGRQRQPREVVFADEFQVPRRYVDEMNRRWHVEDEDLNADQYMADIMPNAPWRMAHMVSPGAGFGILPLNRNYCACGATCDHSPQSAPVNRYSQATSEKSTSTAGGSNSVSDDPSLVSHFSDDSDAEEERILYHKLKKKLKKLKFRD</sequence>
<reference evidence="2 3" key="1">
    <citation type="journal article" date="2018" name="Sci. Rep.">
        <title>Comparative genomics provides insights into the lifestyle and reveals functional heterogeneity of dark septate endophytic fungi.</title>
        <authorList>
            <person name="Knapp D.G."/>
            <person name="Nemeth J.B."/>
            <person name="Barry K."/>
            <person name="Hainaut M."/>
            <person name="Henrissat B."/>
            <person name="Johnson J."/>
            <person name="Kuo A."/>
            <person name="Lim J.H.P."/>
            <person name="Lipzen A."/>
            <person name="Nolan M."/>
            <person name="Ohm R.A."/>
            <person name="Tamas L."/>
            <person name="Grigoriev I.V."/>
            <person name="Spatafora J.W."/>
            <person name="Nagy L.G."/>
            <person name="Kovacs G.M."/>
        </authorList>
    </citation>
    <scope>NUCLEOTIDE SEQUENCE [LARGE SCALE GENOMIC DNA]</scope>
    <source>
        <strain evidence="2 3">DSE2036</strain>
    </source>
</reference>
<dbReference type="AlphaFoldDB" id="A0A2V1ED51"/>
<organism evidence="2 3">
    <name type="scientific">Periconia macrospinosa</name>
    <dbReference type="NCBI Taxonomy" id="97972"/>
    <lineage>
        <taxon>Eukaryota</taxon>
        <taxon>Fungi</taxon>
        <taxon>Dikarya</taxon>
        <taxon>Ascomycota</taxon>
        <taxon>Pezizomycotina</taxon>
        <taxon>Dothideomycetes</taxon>
        <taxon>Pleosporomycetidae</taxon>
        <taxon>Pleosporales</taxon>
        <taxon>Massarineae</taxon>
        <taxon>Periconiaceae</taxon>
        <taxon>Periconia</taxon>
    </lineage>
</organism>
<feature type="compositionally biased region" description="Polar residues" evidence="1">
    <location>
        <begin position="265"/>
        <end position="293"/>
    </location>
</feature>
<evidence type="ECO:0000313" key="3">
    <source>
        <dbReference type="Proteomes" id="UP000244855"/>
    </source>
</evidence>
<protein>
    <recommendedName>
        <fullName evidence="4">Pal1-domain-containing protein</fullName>
    </recommendedName>
</protein>
<keyword evidence="3" id="KW-1185">Reference proteome</keyword>
<proteinExistence type="predicted"/>
<evidence type="ECO:0000313" key="2">
    <source>
        <dbReference type="EMBL" id="PVI07280.1"/>
    </source>
</evidence>
<evidence type="ECO:0000256" key="1">
    <source>
        <dbReference type="SAM" id="MobiDB-lite"/>
    </source>
</evidence>
<accession>A0A2V1ED51</accession>
<gene>
    <name evidence="2" type="ORF">DM02DRAFT_667002</name>
</gene>
<feature type="region of interest" description="Disordered" evidence="1">
    <location>
        <begin position="45"/>
        <end position="128"/>
    </location>
</feature>
<dbReference type="Proteomes" id="UP000244855">
    <property type="component" value="Unassembled WGS sequence"/>
</dbReference>
<dbReference type="EMBL" id="KZ805305">
    <property type="protein sequence ID" value="PVI07280.1"/>
    <property type="molecule type" value="Genomic_DNA"/>
</dbReference>
<dbReference type="OrthoDB" id="3800672at2759"/>
<name>A0A2V1ED51_9PLEO</name>
<evidence type="ECO:0008006" key="4">
    <source>
        <dbReference type="Google" id="ProtNLM"/>
    </source>
</evidence>
<feature type="region of interest" description="Disordered" evidence="1">
    <location>
        <begin position="265"/>
        <end position="308"/>
    </location>
</feature>